<dbReference type="AlphaFoldDB" id="A0A9N7UGV1"/>
<sequence>MAAPAKLHTELFLPVWSREEKEIEVKKTDEEKKKERKSIRAEGGGKKSGEGRGLGGGGGPLGSQSETFSSTPPPPLPELRGSGNRCGRAARFVPARIPSHSFTTNTTGRAGIPDSFGAAASHTRLLLEFARARRQAPEAT</sequence>
<evidence type="ECO:0000313" key="3">
    <source>
        <dbReference type="Proteomes" id="UP001153269"/>
    </source>
</evidence>
<gene>
    <name evidence="2" type="ORF">PLEPLA_LOCUS19855</name>
</gene>
<accession>A0A9N7UGV1</accession>
<dbReference type="Proteomes" id="UP001153269">
    <property type="component" value="Unassembled WGS sequence"/>
</dbReference>
<evidence type="ECO:0000256" key="1">
    <source>
        <dbReference type="SAM" id="MobiDB-lite"/>
    </source>
</evidence>
<name>A0A9N7UGV1_PLEPL</name>
<reference evidence="2" key="1">
    <citation type="submission" date="2020-03" db="EMBL/GenBank/DDBJ databases">
        <authorList>
            <person name="Weist P."/>
        </authorList>
    </citation>
    <scope>NUCLEOTIDE SEQUENCE</scope>
</reference>
<proteinExistence type="predicted"/>
<keyword evidence="3" id="KW-1185">Reference proteome</keyword>
<dbReference type="EMBL" id="CADEAL010001373">
    <property type="protein sequence ID" value="CAB1431798.1"/>
    <property type="molecule type" value="Genomic_DNA"/>
</dbReference>
<feature type="compositionally biased region" description="Basic and acidic residues" evidence="1">
    <location>
        <begin position="17"/>
        <end position="50"/>
    </location>
</feature>
<organism evidence="2 3">
    <name type="scientific">Pleuronectes platessa</name>
    <name type="common">European plaice</name>
    <dbReference type="NCBI Taxonomy" id="8262"/>
    <lineage>
        <taxon>Eukaryota</taxon>
        <taxon>Metazoa</taxon>
        <taxon>Chordata</taxon>
        <taxon>Craniata</taxon>
        <taxon>Vertebrata</taxon>
        <taxon>Euteleostomi</taxon>
        <taxon>Actinopterygii</taxon>
        <taxon>Neopterygii</taxon>
        <taxon>Teleostei</taxon>
        <taxon>Neoteleostei</taxon>
        <taxon>Acanthomorphata</taxon>
        <taxon>Carangaria</taxon>
        <taxon>Pleuronectiformes</taxon>
        <taxon>Pleuronectoidei</taxon>
        <taxon>Pleuronectidae</taxon>
        <taxon>Pleuronectes</taxon>
    </lineage>
</organism>
<feature type="region of interest" description="Disordered" evidence="1">
    <location>
        <begin position="1"/>
        <end position="115"/>
    </location>
</feature>
<comment type="caution">
    <text evidence="2">The sequence shown here is derived from an EMBL/GenBank/DDBJ whole genome shotgun (WGS) entry which is preliminary data.</text>
</comment>
<protein>
    <submittedName>
        <fullName evidence="2">Uncharacterized protein</fullName>
    </submittedName>
</protein>
<feature type="compositionally biased region" description="Gly residues" evidence="1">
    <location>
        <begin position="51"/>
        <end position="61"/>
    </location>
</feature>
<evidence type="ECO:0000313" key="2">
    <source>
        <dbReference type="EMBL" id="CAB1431798.1"/>
    </source>
</evidence>